<name>A0ABU2ZRI5_9ALTE</name>
<evidence type="ECO:0000313" key="2">
    <source>
        <dbReference type="Proteomes" id="UP001253545"/>
    </source>
</evidence>
<dbReference type="Proteomes" id="UP001253545">
    <property type="component" value="Unassembled WGS sequence"/>
</dbReference>
<protein>
    <submittedName>
        <fullName evidence="1">Uncharacterized protein</fullName>
    </submittedName>
</protein>
<organism evidence="1 2">
    <name type="scientific">Glaciecola petra</name>
    <dbReference type="NCBI Taxonomy" id="3075602"/>
    <lineage>
        <taxon>Bacteria</taxon>
        <taxon>Pseudomonadati</taxon>
        <taxon>Pseudomonadota</taxon>
        <taxon>Gammaproteobacteria</taxon>
        <taxon>Alteromonadales</taxon>
        <taxon>Alteromonadaceae</taxon>
        <taxon>Glaciecola</taxon>
    </lineage>
</organism>
<proteinExistence type="predicted"/>
<sequence length="1151" mass="129705">MNTQTQNFVDVSGGFVTINNERYYAIKCVDKIDPFFISLISNSDHWMFISSNGALTAGRVSPETALFPYDCVDKIYDNAANTGSKTIIRVHQDSQIHNWEPFNLEQTQLYSLERNLYKNTLGNKLIFEEINHDLKLSFRYSWQSSDKFGFVRSSELSNMGGTKTSLEFVDGIQNILPAGTPKFTQTISSNLVDAYKWNELDQKDRLGLYTLYSAITDRAEPCESLKANTVFSLGLEAPITLLSKRQINSFKNGQSVITEEYTRGIRGAYFVSQALTLNPGEKKDWLIVANIEQDQNQVATLKGSLSEKTALLNDVNASIAQGDDELARILASADGFQLVAEENVGVHHYANTLFNVLRGGIFSDQYLISQSDLMATIKHFNNKVYEQNLGFLSDLPDSVSVSQLMEALNRLNEPQLTRLCSEYLPIYFGRRHGDPSRPWNQFVIKLKNEKQEPLLTYQGNWRDIFQNWESLAYSYPEYIEGMIAKFVNASTMDGYNPYRITKEGIDWEVEEPDDPWSYIGYWGDHQIIYLLKLLEVSKQFHPQKLVQLLQAKTYCYANVPYKIKPFEDLIVDAKSTVQYDEALAEKIETLTAQMGADGKLVLDKNGQVYQVNLLEKLLVPLLSKLGNLVIDGGIWLNTQRPEWNDANNALVGQGLSMVTLNYMRRYVVFVQDLLAQLENDIEISHEVANWLNDTLDALDVLVPQLAGKVLSAEARFSSLAFLGEASSRYRVQVYKQEGFSGVKTVSVDSIRALLAHSLLAIEHTISTNKREDGLYHAYNLLNLSDNQAQISHLSPMLEGQVAALSSGALSTAECVDVVDALFASNVYRDDQKTFMLYPDKAQTTFMQKNVVDAASTMQIESLNSMLKAGENALIAKDANDNIRFHADLKNKGEVATKIKLLSKQYPQLQKDSEAIFDLYEKTFNHLAFTGRSGGMFGFEGLGSVYWHMVSKLLLALGENAQAAHNNNESKSNLDTICQQYYRVREGIGFNKTPKEYGAFPTDPYSHTPKHAGAQQPGMTGQVKEELISRFIELGIQVKNGSATIKPFLLRKQEFLGEPIDFRYLDVHNNWQSIPVAQDELAFTWCQVPFVYRLSHAGAVGIEIKCKDKSIVSTQTMTLDAEYATHLFKRTGQVTQVNVNIDAATLFWHKKD</sequence>
<gene>
    <name evidence="1" type="ORF">RM552_07360</name>
</gene>
<reference evidence="1 2" key="1">
    <citation type="submission" date="2023-09" db="EMBL/GenBank/DDBJ databases">
        <authorList>
            <person name="Rey-Velasco X."/>
        </authorList>
    </citation>
    <scope>NUCLEOTIDE SEQUENCE [LARGE SCALE GENOMIC DNA]</scope>
    <source>
        <strain evidence="1 2">P117</strain>
    </source>
</reference>
<keyword evidence="2" id="KW-1185">Reference proteome</keyword>
<evidence type="ECO:0000313" key="1">
    <source>
        <dbReference type="EMBL" id="MDT0594653.1"/>
    </source>
</evidence>
<dbReference type="RefSeq" id="WP_311368117.1">
    <property type="nucleotide sequence ID" value="NZ_JAVRHX010000001.1"/>
</dbReference>
<dbReference type="EMBL" id="JAVRHX010000001">
    <property type="protein sequence ID" value="MDT0594653.1"/>
    <property type="molecule type" value="Genomic_DNA"/>
</dbReference>
<comment type="caution">
    <text evidence="1">The sequence shown here is derived from an EMBL/GenBank/DDBJ whole genome shotgun (WGS) entry which is preliminary data.</text>
</comment>
<accession>A0ABU2ZRI5</accession>